<dbReference type="VEuPathDB" id="FungiDB:PV09_09643"/>
<organism evidence="1 2">
    <name type="scientific">Verruconis gallopava</name>
    <dbReference type="NCBI Taxonomy" id="253628"/>
    <lineage>
        <taxon>Eukaryota</taxon>
        <taxon>Fungi</taxon>
        <taxon>Dikarya</taxon>
        <taxon>Ascomycota</taxon>
        <taxon>Pezizomycotina</taxon>
        <taxon>Dothideomycetes</taxon>
        <taxon>Pleosporomycetidae</taxon>
        <taxon>Venturiales</taxon>
        <taxon>Sympoventuriaceae</taxon>
        <taxon>Verruconis</taxon>
    </lineage>
</organism>
<dbReference type="HOGENOM" id="CLU_049634_0_0_1"/>
<keyword evidence="2" id="KW-1185">Reference proteome</keyword>
<dbReference type="AlphaFoldDB" id="A0A0D1YD08"/>
<dbReference type="GeneID" id="27317616"/>
<dbReference type="RefSeq" id="XP_016208426.1">
    <property type="nucleotide sequence ID" value="XM_016363745.1"/>
</dbReference>
<evidence type="ECO:0000313" key="2">
    <source>
        <dbReference type="Proteomes" id="UP000053259"/>
    </source>
</evidence>
<reference evidence="1 2" key="1">
    <citation type="submission" date="2015-01" db="EMBL/GenBank/DDBJ databases">
        <title>The Genome Sequence of Ochroconis gallopava CBS43764.</title>
        <authorList>
            <consortium name="The Broad Institute Genomics Platform"/>
            <person name="Cuomo C."/>
            <person name="de Hoog S."/>
            <person name="Gorbushina A."/>
            <person name="Stielow B."/>
            <person name="Teixiera M."/>
            <person name="Abouelleil A."/>
            <person name="Chapman S.B."/>
            <person name="Priest M."/>
            <person name="Young S.K."/>
            <person name="Wortman J."/>
            <person name="Nusbaum C."/>
            <person name="Birren B."/>
        </authorList>
    </citation>
    <scope>NUCLEOTIDE SEQUENCE [LARGE SCALE GENOMIC DNA]</scope>
    <source>
        <strain evidence="1 2">CBS 43764</strain>
    </source>
</reference>
<dbReference type="OrthoDB" id="5237031at2759"/>
<name>A0A0D1YD08_9PEZI</name>
<accession>A0A0D1YD08</accession>
<evidence type="ECO:0000313" key="1">
    <source>
        <dbReference type="EMBL" id="KIV98556.1"/>
    </source>
</evidence>
<protein>
    <submittedName>
        <fullName evidence="1">Uncharacterized protein</fullName>
    </submittedName>
</protein>
<dbReference type="Proteomes" id="UP000053259">
    <property type="component" value="Unassembled WGS sequence"/>
</dbReference>
<sequence length="289" mass="33512">MSVHSTIDANGHFTAAFEPWFLPEYDDDAVRADIPCYPPNIRQWKFKSEGCMRDYFHTEVVNPVLAAWSRQPIILHQSEVSPLDQRSTEKVDDFYTINLSSGHEIPFVVGEYKKNLIVRDEWQSGALTSDSQQQLGRELRGYCVKYMCPQGYCFDGETCILWQFRAVDRKDMEKLRCGIDIWVLPRGFSTTTYRYALNRLFSQALRRCQGSLAYPTVDVSGYIPETRPFFSGEPLFRIPGSQELQNLNQYNYSRAMDITYGAFFWKHGEEDLVLDGRRVWDTAPLWGTT</sequence>
<gene>
    <name evidence="1" type="ORF">PV09_09643</name>
</gene>
<proteinExistence type="predicted"/>
<dbReference type="EMBL" id="KN847633">
    <property type="protein sequence ID" value="KIV98556.1"/>
    <property type="molecule type" value="Genomic_DNA"/>
</dbReference>
<dbReference type="InParanoid" id="A0A0D1YD08"/>